<proteinExistence type="inferred from homology"/>
<gene>
    <name evidence="6" type="ORF">RJG54_00730</name>
</gene>
<reference evidence="6" key="1">
    <citation type="submission" date="2023-09" db="EMBL/GenBank/DDBJ databases">
        <title>Arcobacter tbilisiensis sp. nov. isolated from chicken meat in Tbilisi, Georgia.</title>
        <authorList>
            <person name="Matthias R."/>
            <person name="Zautner A.E."/>
        </authorList>
    </citation>
    <scope>NUCLEOTIDE SEQUENCE</scope>
    <source>
        <strain evidence="6">LEO 107</strain>
    </source>
</reference>
<dbReference type="InterPro" id="IPR050884">
    <property type="entry name" value="CNP_phosphodiesterase-III"/>
</dbReference>
<dbReference type="PANTHER" id="PTHR42988:SF2">
    <property type="entry name" value="CYCLIC NUCLEOTIDE PHOSPHODIESTERASE CBUA0032-RELATED"/>
    <property type="match status" value="1"/>
</dbReference>
<organism evidence="6">
    <name type="scientific">Arcobacter sp. AZ-2023</name>
    <dbReference type="NCBI Taxonomy" id="3074453"/>
    <lineage>
        <taxon>Bacteria</taxon>
        <taxon>Pseudomonadati</taxon>
        <taxon>Campylobacterota</taxon>
        <taxon>Epsilonproteobacteria</taxon>
        <taxon>Campylobacterales</taxon>
        <taxon>Arcobacteraceae</taxon>
        <taxon>Arcobacter</taxon>
    </lineage>
</organism>
<evidence type="ECO:0000256" key="2">
    <source>
        <dbReference type="ARBA" id="ARBA00022801"/>
    </source>
</evidence>
<evidence type="ECO:0000256" key="3">
    <source>
        <dbReference type="ARBA" id="ARBA00023004"/>
    </source>
</evidence>
<dbReference type="Pfam" id="PF00149">
    <property type="entry name" value="Metallophos"/>
    <property type="match status" value="1"/>
</dbReference>
<evidence type="ECO:0000313" key="6">
    <source>
        <dbReference type="EMBL" id="WNL16950.1"/>
    </source>
</evidence>
<dbReference type="GO" id="GO:0016787">
    <property type="term" value="F:hydrolase activity"/>
    <property type="evidence" value="ECO:0007669"/>
    <property type="project" value="UniProtKB-KW"/>
</dbReference>
<accession>A0AA96I378</accession>
<evidence type="ECO:0000259" key="5">
    <source>
        <dbReference type="Pfam" id="PF00149"/>
    </source>
</evidence>
<dbReference type="EMBL" id="CP134846">
    <property type="protein sequence ID" value="WNL16950.1"/>
    <property type="molecule type" value="Genomic_DNA"/>
</dbReference>
<dbReference type="AlphaFoldDB" id="A0AA96I378"/>
<keyword evidence="3" id="KW-0408">Iron</keyword>
<evidence type="ECO:0000256" key="1">
    <source>
        <dbReference type="ARBA" id="ARBA00022723"/>
    </source>
</evidence>
<protein>
    <submittedName>
        <fullName evidence="6">Metallophosphoesterase</fullName>
    </submittedName>
</protein>
<dbReference type="PANTHER" id="PTHR42988">
    <property type="entry name" value="PHOSPHOHYDROLASE"/>
    <property type="match status" value="1"/>
</dbReference>
<dbReference type="Gene3D" id="3.60.21.10">
    <property type="match status" value="1"/>
</dbReference>
<keyword evidence="1" id="KW-0479">Metal-binding</keyword>
<dbReference type="GO" id="GO:0046872">
    <property type="term" value="F:metal ion binding"/>
    <property type="evidence" value="ECO:0007669"/>
    <property type="project" value="UniProtKB-KW"/>
</dbReference>
<name>A0AA96I378_9BACT</name>
<dbReference type="SUPFAM" id="SSF56300">
    <property type="entry name" value="Metallo-dependent phosphatases"/>
    <property type="match status" value="1"/>
</dbReference>
<evidence type="ECO:0000256" key="4">
    <source>
        <dbReference type="ARBA" id="ARBA00025742"/>
    </source>
</evidence>
<keyword evidence="2" id="KW-0378">Hydrolase</keyword>
<sequence>MSKYFSFCHISDLHLSIQANQQSIKDIFSWYQCKKNNDTKKYGRFTTYERVKLEALCRFIYLNKDKFDFILITGDISSSASEDDLNSALSIIKPGEKSKLWIKDTPNFYDNSFYLAHKPIILLPGNHDRIDYDGLTSFKYSDKFDEIFKYFWVPSTPSNKISAKSIFVPTINETINLLTIDFSLNEGRFKNINIGEGYVEEDIINELDRILKFYEDNKIFYIIALHYPPKSENVSTYLKLNNEEKFINLLNKYKVPFIFSGHSHIEEHKLIPNTSIRNYCSDSSTSFCENSNINIFKIDFELNKIIDKKTFKWSSLKRNFYE</sequence>
<feature type="domain" description="Calcineurin-like phosphoesterase" evidence="5">
    <location>
        <begin position="6"/>
        <end position="265"/>
    </location>
</feature>
<comment type="similarity">
    <text evidence="4">Belongs to the cyclic nucleotide phosphodiesterase class-III family.</text>
</comment>
<dbReference type="InterPro" id="IPR004843">
    <property type="entry name" value="Calcineurin-like_PHP"/>
</dbReference>
<dbReference type="InterPro" id="IPR029052">
    <property type="entry name" value="Metallo-depent_PP-like"/>
</dbReference>